<dbReference type="Proteomes" id="UP000076154">
    <property type="component" value="Unassembled WGS sequence"/>
</dbReference>
<dbReference type="EMBL" id="LUEZ02000040">
    <property type="protein sequence ID" value="RDB25545.1"/>
    <property type="molecule type" value="Genomic_DNA"/>
</dbReference>
<dbReference type="Gene3D" id="1.20.140.50">
    <property type="entry name" value="alix/aip1 like domains"/>
    <property type="match status" value="1"/>
</dbReference>
<evidence type="ECO:0000313" key="4">
    <source>
        <dbReference type="EMBL" id="RDB25545.1"/>
    </source>
</evidence>
<dbReference type="CDD" id="cd09241">
    <property type="entry name" value="BRO1_ScRim20-like"/>
    <property type="match status" value="1"/>
</dbReference>
<dbReference type="InterPro" id="IPR038499">
    <property type="entry name" value="BRO1_sf"/>
</dbReference>
<organism evidence="4 5">
    <name type="scientific">Hypsizygus marmoreus</name>
    <name type="common">White beech mushroom</name>
    <name type="synonym">Agaricus marmoreus</name>
    <dbReference type="NCBI Taxonomy" id="39966"/>
    <lineage>
        <taxon>Eukaryota</taxon>
        <taxon>Fungi</taxon>
        <taxon>Dikarya</taxon>
        <taxon>Basidiomycota</taxon>
        <taxon>Agaricomycotina</taxon>
        <taxon>Agaricomycetes</taxon>
        <taxon>Agaricomycetidae</taxon>
        <taxon>Agaricales</taxon>
        <taxon>Tricholomatineae</taxon>
        <taxon>Lyophyllaceae</taxon>
        <taxon>Hypsizygus</taxon>
    </lineage>
</organism>
<feature type="compositionally biased region" description="Basic and acidic residues" evidence="2">
    <location>
        <begin position="739"/>
        <end position="748"/>
    </location>
</feature>
<dbReference type="InterPro" id="IPR025304">
    <property type="entry name" value="ALIX_V_dom"/>
</dbReference>
<dbReference type="InParanoid" id="A0A369JYW4"/>
<reference evidence="4" key="1">
    <citation type="submission" date="2018-04" db="EMBL/GenBank/DDBJ databases">
        <title>Whole genome sequencing of Hypsizygus marmoreus.</title>
        <authorList>
            <person name="Choi I.-G."/>
            <person name="Min B."/>
            <person name="Kim J.-G."/>
            <person name="Kim S."/>
            <person name="Oh Y.-L."/>
            <person name="Kong W.-S."/>
            <person name="Park H."/>
            <person name="Jeong J."/>
            <person name="Song E.-S."/>
        </authorList>
    </citation>
    <scope>NUCLEOTIDE SEQUENCE [LARGE SCALE GENOMIC DNA]</scope>
    <source>
        <strain evidence="4">51987-8</strain>
    </source>
</reference>
<dbReference type="Gene3D" id="1.20.120.560">
    <property type="entry name" value="alix/aip1 in complex with the ypdl late domain"/>
    <property type="match status" value="1"/>
</dbReference>
<dbReference type="GO" id="GO:0005768">
    <property type="term" value="C:endosome"/>
    <property type="evidence" value="ECO:0007669"/>
    <property type="project" value="TreeGrafter"/>
</dbReference>
<name>A0A369JYW4_HYPMA</name>
<dbReference type="STRING" id="39966.A0A369JYW4"/>
<dbReference type="SMART" id="SM01041">
    <property type="entry name" value="BRO1"/>
    <property type="match status" value="1"/>
</dbReference>
<feature type="domain" description="BRO1" evidence="3">
    <location>
        <begin position="3"/>
        <end position="406"/>
    </location>
</feature>
<dbReference type="PROSITE" id="PS51180">
    <property type="entry name" value="BRO1"/>
    <property type="match status" value="1"/>
</dbReference>
<feature type="region of interest" description="Disordered" evidence="2">
    <location>
        <begin position="736"/>
        <end position="808"/>
    </location>
</feature>
<dbReference type="Gene3D" id="1.25.40.280">
    <property type="entry name" value="alix/aip1 like domains"/>
    <property type="match status" value="1"/>
</dbReference>
<dbReference type="Pfam" id="PF03097">
    <property type="entry name" value="BRO1"/>
    <property type="match status" value="1"/>
</dbReference>
<accession>A0A369JYW4</accession>
<evidence type="ECO:0000313" key="5">
    <source>
        <dbReference type="Proteomes" id="UP000076154"/>
    </source>
</evidence>
<dbReference type="Pfam" id="PF13949">
    <property type="entry name" value="ALIX_LYPXL_bnd"/>
    <property type="match status" value="1"/>
</dbReference>
<evidence type="ECO:0000256" key="1">
    <source>
        <dbReference type="ARBA" id="ARBA00038154"/>
    </source>
</evidence>
<comment type="caution">
    <text evidence="4">The sequence shown here is derived from an EMBL/GenBank/DDBJ whole genome shotgun (WGS) entry which is preliminary data.</text>
</comment>
<dbReference type="InterPro" id="IPR004328">
    <property type="entry name" value="BRO1_dom"/>
</dbReference>
<evidence type="ECO:0000259" key="3">
    <source>
        <dbReference type="PROSITE" id="PS51180"/>
    </source>
</evidence>
<gene>
    <name evidence="4" type="primary">RIM20</name>
    <name evidence="4" type="ORF">Hypma_006527</name>
</gene>
<protein>
    <submittedName>
        <fullName evidence="4">PH-response regulator protein palA/RIM20</fullName>
    </submittedName>
</protein>
<evidence type="ECO:0000256" key="2">
    <source>
        <dbReference type="SAM" id="MobiDB-lite"/>
    </source>
</evidence>
<sequence length="808" mass="90431">MPNLLAIPFKKTYPINVKDPARSYIYAHGGGHPDEFRDDISLWQNLRKDGVGGVVHVDRISTSLLYHAQLVSILTKLPTDIHLEISYAPAFQSNAVPITLKNLAFERCGVLFNLAALYSQLAASEDRSTMDGIKRATANYQYAAGALAFLISSGLPKLVYSPDDEQIPRDLSDAFVKGLEWLMLAQAQECSWQMAKLNQYKNGLVAKVAARAASLYQSAAQTIRDASPPIKDLLPSDWLPHIQAKAHHFQAVAQYRKSMDEIETSRYGVEIARLHEAQSEAKKAYDTARRGRIAPPVLQDIQSLLEIVQKNLSRAERDNDLIYHHDVPASSALAPIPPTNLVSPTLPAGLADPASLIGSGRIIFGDLVGWGAKEAINIYNDRKQNLIKEKIVDVSSDLQDAADTALQRLNLPSSLEALERPIGLPPSLLRKAEEVRLENGPAKIEVSIEDVQRLAQRDLAILDEAMDILDSEASEDEAARRDTNLNRLPSHEANLELIDKEKRYRSILSQAATSDETVRQKWDEWEKNIVELTWPEEDLEASIPSSTISSSTFTTAQGKLTQTHARALRVQLEALDDVHRSREQLVRRAQTLAAADDIRDRVLKVASGFERLVEVEPAMFEDVSDEELSKYDKFLKEMSEIEQKQGVILSEIERRNELFLQSRRDDPSVKEREHALQSLDLAYHKYREITRNLDEGFKFYNDLATIFLQFKEACKNWSHLRNQEIHSLTRSFQAMSTGSRDDLDHDQDSSAPPPMASVTHTPPPSRSPPSPKARKQPVGKSSLGLPSITSSDWGFEEIQLPPPPQKRA</sequence>
<dbReference type="PANTHER" id="PTHR23030:SF39">
    <property type="entry name" value="PROGRAMMED CELL DEATH 6-INTERACTING PROTEIN"/>
    <property type="match status" value="1"/>
</dbReference>
<dbReference type="AlphaFoldDB" id="A0A369JYW4"/>
<keyword evidence="5" id="KW-1185">Reference proteome</keyword>
<dbReference type="OrthoDB" id="64867at2759"/>
<feature type="compositionally biased region" description="Pro residues" evidence="2">
    <location>
        <begin position="751"/>
        <end position="771"/>
    </location>
</feature>
<proteinExistence type="inferred from homology"/>
<comment type="similarity">
    <text evidence="1">Belongs to the palA/RIM20 family.</text>
</comment>
<dbReference type="PANTHER" id="PTHR23030">
    <property type="entry name" value="PCD6 INTERACTING PROTEIN-RELATED"/>
    <property type="match status" value="1"/>
</dbReference>